<proteinExistence type="predicted"/>
<dbReference type="CTD" id="36343174"/>
<comment type="caution">
    <text evidence="1">The sequence shown here is derived from an EMBL/GenBank/DDBJ whole genome shotgun (WGS) entry which is preliminary data.</text>
</comment>
<organism evidence="1 2">
    <name type="scientific">Echinococcus granulosus</name>
    <name type="common">Hydatid tapeworm</name>
    <dbReference type="NCBI Taxonomy" id="6210"/>
    <lineage>
        <taxon>Eukaryota</taxon>
        <taxon>Metazoa</taxon>
        <taxon>Spiralia</taxon>
        <taxon>Lophotrochozoa</taxon>
        <taxon>Platyhelminthes</taxon>
        <taxon>Cestoda</taxon>
        <taxon>Eucestoda</taxon>
        <taxon>Cyclophyllidea</taxon>
        <taxon>Taeniidae</taxon>
        <taxon>Echinococcus</taxon>
        <taxon>Echinococcus granulosus group</taxon>
    </lineage>
</organism>
<keyword evidence="2" id="KW-1185">Reference proteome</keyword>
<reference evidence="1 2" key="1">
    <citation type="journal article" date="2013" name="Nat. Genet.">
        <title>The genome of the hydatid tapeworm Echinococcus granulosus.</title>
        <authorList>
            <person name="Zheng H."/>
            <person name="Zhang W."/>
            <person name="Zhang L."/>
            <person name="Zhang Z."/>
            <person name="Li J."/>
            <person name="Lu G."/>
            <person name="Zhu Y."/>
            <person name="Wang Y."/>
            <person name="Huang Y."/>
            <person name="Liu J."/>
            <person name="Kang H."/>
            <person name="Chen J."/>
            <person name="Wang L."/>
            <person name="Chen A."/>
            <person name="Yu S."/>
            <person name="Gao Z."/>
            <person name="Jin L."/>
            <person name="Gu W."/>
            <person name="Wang Z."/>
            <person name="Zhao L."/>
            <person name="Shi B."/>
            <person name="Wen H."/>
            <person name="Lin R."/>
            <person name="Jones M.K."/>
            <person name="Brejova B."/>
            <person name="Vinar T."/>
            <person name="Zhao G."/>
            <person name="McManus D.P."/>
            <person name="Chen Z."/>
            <person name="Zhou Y."/>
            <person name="Wang S."/>
        </authorList>
    </citation>
    <scope>NUCLEOTIDE SEQUENCE [LARGE SCALE GENOMIC DNA]</scope>
</reference>
<dbReference type="EMBL" id="APAU02000078">
    <property type="protein sequence ID" value="EUB57652.1"/>
    <property type="molecule type" value="Genomic_DNA"/>
</dbReference>
<sequence length="143" mass="16109">MYITPMQCLCMLVGTLMIKLFSDRQALSYTTSLLCDGDSTCCFSCIKEMVHVDWCDGAALDTTRPPPACCWYWNSAAVGKIIAIDWLPGIFGQAKVDDRDDNPRGLIKKSRRSSLKKISRRKFVFFATSPLRQPCVITESELK</sequence>
<accession>W6UHT2</accession>
<dbReference type="GeneID" id="36343174"/>
<name>W6UHT2_ECHGR</name>
<dbReference type="KEGG" id="egl:EGR_07459"/>
<evidence type="ECO:0000313" key="1">
    <source>
        <dbReference type="EMBL" id="EUB57652.1"/>
    </source>
</evidence>
<evidence type="ECO:0000313" key="2">
    <source>
        <dbReference type="Proteomes" id="UP000019149"/>
    </source>
</evidence>
<protein>
    <submittedName>
        <fullName evidence="1">Uncharacterized protein</fullName>
    </submittedName>
</protein>
<dbReference type="Proteomes" id="UP000019149">
    <property type="component" value="Unassembled WGS sequence"/>
</dbReference>
<gene>
    <name evidence="1" type="ORF">EGR_07459</name>
</gene>
<dbReference type="RefSeq" id="XP_024348848.1">
    <property type="nucleotide sequence ID" value="XM_024496708.1"/>
</dbReference>
<dbReference type="AlphaFoldDB" id="W6UHT2"/>